<feature type="region of interest" description="Disordered" evidence="1">
    <location>
        <begin position="73"/>
        <end position="96"/>
    </location>
</feature>
<dbReference type="Proteomes" id="UP000324091">
    <property type="component" value="Chromosome 13"/>
</dbReference>
<gene>
    <name evidence="3" type="ORF">D4764_13G0007770</name>
</gene>
<organism evidence="3 4">
    <name type="scientific">Takifugu flavidus</name>
    <name type="common">sansaifugu</name>
    <dbReference type="NCBI Taxonomy" id="433684"/>
    <lineage>
        <taxon>Eukaryota</taxon>
        <taxon>Metazoa</taxon>
        <taxon>Chordata</taxon>
        <taxon>Craniata</taxon>
        <taxon>Vertebrata</taxon>
        <taxon>Euteleostomi</taxon>
        <taxon>Actinopterygii</taxon>
        <taxon>Neopterygii</taxon>
        <taxon>Teleostei</taxon>
        <taxon>Neoteleostei</taxon>
        <taxon>Acanthomorphata</taxon>
        <taxon>Eupercaria</taxon>
        <taxon>Tetraodontiformes</taxon>
        <taxon>Tetradontoidea</taxon>
        <taxon>Tetraodontidae</taxon>
        <taxon>Takifugu</taxon>
    </lineage>
</organism>
<keyword evidence="2" id="KW-0732">Signal</keyword>
<sequence length="129" mass="14636">METAVVPFLVLSFMVLRYVVRHYDIDPLNYPKVVRSAHYDSCWGNYRSHRLDSIDPVPCLRWPGCCFGGPGQDKGEEASGSITPAAPNQPPPPSRPTHRWHVIARHWLRQTRCRTSGVLPVTAQHVIPR</sequence>
<evidence type="ECO:0000256" key="1">
    <source>
        <dbReference type="SAM" id="MobiDB-lite"/>
    </source>
</evidence>
<evidence type="ECO:0000313" key="4">
    <source>
        <dbReference type="Proteomes" id="UP000324091"/>
    </source>
</evidence>
<feature type="signal peptide" evidence="2">
    <location>
        <begin position="1"/>
        <end position="22"/>
    </location>
</feature>
<evidence type="ECO:0000313" key="3">
    <source>
        <dbReference type="EMBL" id="TWW76115.1"/>
    </source>
</evidence>
<accession>A0A5C6P9K5</accession>
<proteinExistence type="predicted"/>
<name>A0A5C6P9K5_9TELE</name>
<dbReference type="AlphaFoldDB" id="A0A5C6P9K5"/>
<protein>
    <submittedName>
        <fullName evidence="3">Uncharacterized protein</fullName>
    </submittedName>
</protein>
<reference evidence="3 4" key="1">
    <citation type="submission" date="2019-04" db="EMBL/GenBank/DDBJ databases">
        <title>Chromosome genome assembly for Takifugu flavidus.</title>
        <authorList>
            <person name="Xiao S."/>
        </authorList>
    </citation>
    <scope>NUCLEOTIDE SEQUENCE [LARGE SCALE GENOMIC DNA]</scope>
    <source>
        <strain evidence="3">HTHZ2018</strain>
        <tissue evidence="3">Muscle</tissue>
    </source>
</reference>
<evidence type="ECO:0000256" key="2">
    <source>
        <dbReference type="SAM" id="SignalP"/>
    </source>
</evidence>
<comment type="caution">
    <text evidence="3">The sequence shown here is derived from an EMBL/GenBank/DDBJ whole genome shotgun (WGS) entry which is preliminary data.</text>
</comment>
<dbReference type="EMBL" id="RHFK02000005">
    <property type="protein sequence ID" value="TWW76115.1"/>
    <property type="molecule type" value="Genomic_DNA"/>
</dbReference>
<keyword evidence="4" id="KW-1185">Reference proteome</keyword>
<feature type="chain" id="PRO_5023111189" evidence="2">
    <location>
        <begin position="23"/>
        <end position="129"/>
    </location>
</feature>